<dbReference type="AlphaFoldDB" id="A0AAU9XX83"/>
<keyword evidence="7 10" id="KW-0675">Receptor</keyword>
<feature type="domain" description="G-protein coupled receptors family 1 profile" evidence="12">
    <location>
        <begin position="318"/>
        <end position="553"/>
    </location>
</feature>
<keyword evidence="5 10" id="KW-0297">G-protein coupled receptor</keyword>
<evidence type="ECO:0000256" key="10">
    <source>
        <dbReference type="RuleBase" id="RU000688"/>
    </source>
</evidence>
<evidence type="ECO:0000313" key="14">
    <source>
        <dbReference type="Proteomes" id="UP001159428"/>
    </source>
</evidence>
<dbReference type="PRINTS" id="PR00237">
    <property type="entry name" value="GPCRRHODOPSN"/>
</dbReference>
<comment type="caution">
    <text evidence="13">The sequence shown here is derived from an EMBL/GenBank/DDBJ whole genome shotgun (WGS) entry which is preliminary data.</text>
</comment>
<dbReference type="InterPro" id="IPR000276">
    <property type="entry name" value="GPCR_Rhodpsn"/>
</dbReference>
<accession>A0AAU9XX83</accession>
<evidence type="ECO:0000256" key="1">
    <source>
        <dbReference type="ARBA" id="ARBA00004651"/>
    </source>
</evidence>
<organism evidence="13 14">
    <name type="scientific">Pocillopora meandrina</name>
    <dbReference type="NCBI Taxonomy" id="46732"/>
    <lineage>
        <taxon>Eukaryota</taxon>
        <taxon>Metazoa</taxon>
        <taxon>Cnidaria</taxon>
        <taxon>Anthozoa</taxon>
        <taxon>Hexacorallia</taxon>
        <taxon>Scleractinia</taxon>
        <taxon>Astrocoeniina</taxon>
        <taxon>Pocilloporidae</taxon>
        <taxon>Pocillopora</taxon>
    </lineage>
</organism>
<feature type="transmembrane region" description="Helical" evidence="11">
    <location>
        <begin position="111"/>
        <end position="132"/>
    </location>
</feature>
<feature type="transmembrane region" description="Helical" evidence="11">
    <location>
        <begin position="34"/>
        <end position="59"/>
    </location>
</feature>
<dbReference type="PANTHER" id="PTHR24246">
    <property type="entry name" value="OLFACTORY RECEPTOR AND ADENOSINE RECEPTOR"/>
    <property type="match status" value="1"/>
</dbReference>
<dbReference type="CDD" id="cd00637">
    <property type="entry name" value="7tm_classA_rhodopsin-like"/>
    <property type="match status" value="2"/>
</dbReference>
<dbReference type="PANTHER" id="PTHR24246:SF27">
    <property type="entry name" value="ADENOSINE RECEPTOR, ISOFORM A"/>
    <property type="match status" value="1"/>
</dbReference>
<evidence type="ECO:0000256" key="4">
    <source>
        <dbReference type="ARBA" id="ARBA00022989"/>
    </source>
</evidence>
<evidence type="ECO:0000256" key="11">
    <source>
        <dbReference type="SAM" id="Phobius"/>
    </source>
</evidence>
<comment type="subcellular location">
    <subcellularLocation>
        <location evidence="1">Cell membrane</location>
        <topology evidence="1">Multi-pass membrane protein</topology>
    </subcellularLocation>
</comment>
<evidence type="ECO:0000259" key="12">
    <source>
        <dbReference type="PROSITE" id="PS50262"/>
    </source>
</evidence>
<feature type="transmembrane region" description="Helical" evidence="11">
    <location>
        <begin position="198"/>
        <end position="223"/>
    </location>
</feature>
<dbReference type="PROSITE" id="PS50262">
    <property type="entry name" value="G_PROTEIN_RECEP_F1_2"/>
    <property type="match status" value="2"/>
</dbReference>
<evidence type="ECO:0000256" key="8">
    <source>
        <dbReference type="ARBA" id="ARBA00023180"/>
    </source>
</evidence>
<sequence length="572" mass="65635">MAILNCLLLLASIVGNALVLAAMKKISSIHPNSLTLLCSLAVSDLLVGFVAQPIFIAGILTRDKFVQNLSAVAMGSACSVTLWTITAISMDRLMALRYHMRYGSLFTESRVRYAALTIWLVNVLLSASYLWIEQIYKFTMGIVTVICLIISASCYILIYRVVRLHQTQILAQQVAIHPPLERNGTDMRRLRRSAINTFIFFMFLIICYSPMYVILFLYGLSIIEWKIEFNFFTTLVFMNSSINPFLYCWRVSELRGEVLHTVRRLFCKHTYTEQLVTEYKDNRDNVWWEMASDSHSGRTLVIVNCILNVPLILICIVGNALVLVAASKSRWIRSSSMEILSSLAFSDLLVGIIAQPLFLAHQFTKESFLNSLMVLIVYPICGVSLWTLTAISVDRFLALHFHMRYVTLVTTTRVKISIAFIWLYNFVSSALYYLVPFIYFFIMALSTVICILTCFLAYLGIYFIVRHHQLQIHAQQQTVESKDVAGNVNGISMARLKKSAMNTFVFFIFFVICYLPMYALLTFAISKRAQWTTEYDFSITVVFLNSAINPFLFCWRLQELRRNVLKTLRKTF</sequence>
<dbReference type="GO" id="GO:0005886">
    <property type="term" value="C:plasma membrane"/>
    <property type="evidence" value="ECO:0007669"/>
    <property type="project" value="UniProtKB-SubCell"/>
</dbReference>
<feature type="transmembrane region" description="Helical" evidence="11">
    <location>
        <begin position="503"/>
        <end position="525"/>
    </location>
</feature>
<feature type="transmembrane region" description="Helical" evidence="11">
    <location>
        <begin position="71"/>
        <end position="90"/>
    </location>
</feature>
<evidence type="ECO:0000256" key="6">
    <source>
        <dbReference type="ARBA" id="ARBA00023136"/>
    </source>
</evidence>
<feature type="transmembrane region" description="Helical" evidence="11">
    <location>
        <begin position="405"/>
        <end position="425"/>
    </location>
</feature>
<feature type="transmembrane region" description="Helical" evidence="11">
    <location>
        <begin position="6"/>
        <end position="22"/>
    </location>
</feature>
<keyword evidence="3 10" id="KW-0812">Transmembrane</keyword>
<feature type="transmembrane region" description="Helical" evidence="11">
    <location>
        <begin position="372"/>
        <end position="393"/>
    </location>
</feature>
<dbReference type="EMBL" id="CALNXJ010000080">
    <property type="protein sequence ID" value="CAH3161496.1"/>
    <property type="molecule type" value="Genomic_DNA"/>
</dbReference>
<keyword evidence="6 11" id="KW-0472">Membrane</keyword>
<dbReference type="Proteomes" id="UP001159428">
    <property type="component" value="Unassembled WGS sequence"/>
</dbReference>
<feature type="transmembrane region" description="Helical" evidence="11">
    <location>
        <begin position="300"/>
        <end position="327"/>
    </location>
</feature>
<protein>
    <recommendedName>
        <fullName evidence="12">G-protein coupled receptors family 1 profile domain-containing protein</fullName>
    </recommendedName>
</protein>
<keyword evidence="9 10" id="KW-0807">Transducer</keyword>
<feature type="domain" description="G-protein coupled receptors family 1 profile" evidence="12">
    <location>
        <begin position="15"/>
        <end position="247"/>
    </location>
</feature>
<keyword evidence="2" id="KW-1003">Cell membrane</keyword>
<keyword evidence="8" id="KW-0325">Glycoprotein</keyword>
<keyword evidence="14" id="KW-1185">Reference proteome</keyword>
<evidence type="ECO:0000256" key="3">
    <source>
        <dbReference type="ARBA" id="ARBA00022692"/>
    </source>
</evidence>
<comment type="similarity">
    <text evidence="10">Belongs to the G-protein coupled receptor 1 family.</text>
</comment>
<proteinExistence type="inferred from homology"/>
<dbReference type="Pfam" id="PF00001">
    <property type="entry name" value="7tm_1"/>
    <property type="match status" value="2"/>
</dbReference>
<dbReference type="SUPFAM" id="SSF81321">
    <property type="entry name" value="Family A G protein-coupled receptor-like"/>
    <property type="match status" value="2"/>
</dbReference>
<feature type="transmembrane region" description="Helical" evidence="11">
    <location>
        <begin position="537"/>
        <end position="557"/>
    </location>
</feature>
<feature type="transmembrane region" description="Helical" evidence="11">
    <location>
        <begin position="138"/>
        <end position="158"/>
    </location>
</feature>
<gene>
    <name evidence="13" type="ORF">PMEA_00033792</name>
</gene>
<reference evidence="13 14" key="1">
    <citation type="submission" date="2022-05" db="EMBL/GenBank/DDBJ databases">
        <authorList>
            <consortium name="Genoscope - CEA"/>
            <person name="William W."/>
        </authorList>
    </citation>
    <scope>NUCLEOTIDE SEQUENCE [LARGE SCALE GENOMIC DNA]</scope>
</reference>
<keyword evidence="4 11" id="KW-1133">Transmembrane helix</keyword>
<dbReference type="Gene3D" id="1.20.1070.10">
    <property type="entry name" value="Rhodopsin 7-helix transmembrane proteins"/>
    <property type="match status" value="2"/>
</dbReference>
<feature type="transmembrane region" description="Helical" evidence="11">
    <location>
        <begin position="437"/>
        <end position="465"/>
    </location>
</feature>
<evidence type="ECO:0000313" key="13">
    <source>
        <dbReference type="EMBL" id="CAH3161496.1"/>
    </source>
</evidence>
<evidence type="ECO:0000256" key="2">
    <source>
        <dbReference type="ARBA" id="ARBA00022475"/>
    </source>
</evidence>
<evidence type="ECO:0000256" key="5">
    <source>
        <dbReference type="ARBA" id="ARBA00023040"/>
    </source>
</evidence>
<evidence type="ECO:0000256" key="7">
    <source>
        <dbReference type="ARBA" id="ARBA00023170"/>
    </source>
</evidence>
<feature type="transmembrane region" description="Helical" evidence="11">
    <location>
        <begin position="339"/>
        <end position="360"/>
    </location>
</feature>
<dbReference type="PROSITE" id="PS00237">
    <property type="entry name" value="G_PROTEIN_RECEP_F1_1"/>
    <property type="match status" value="1"/>
</dbReference>
<dbReference type="GO" id="GO:0004930">
    <property type="term" value="F:G protein-coupled receptor activity"/>
    <property type="evidence" value="ECO:0007669"/>
    <property type="project" value="UniProtKB-KW"/>
</dbReference>
<dbReference type="InterPro" id="IPR017452">
    <property type="entry name" value="GPCR_Rhodpsn_7TM"/>
</dbReference>
<name>A0AAU9XX83_9CNID</name>
<evidence type="ECO:0000256" key="9">
    <source>
        <dbReference type="ARBA" id="ARBA00023224"/>
    </source>
</evidence>